<dbReference type="Proteomes" id="UP001156882">
    <property type="component" value="Unassembled WGS sequence"/>
</dbReference>
<keyword evidence="2" id="KW-1185">Reference proteome</keyword>
<gene>
    <name evidence="1" type="ORF">GCM10007874_48610</name>
</gene>
<evidence type="ECO:0000313" key="1">
    <source>
        <dbReference type="EMBL" id="GLS21844.1"/>
    </source>
</evidence>
<accession>A0ABQ6CQ28</accession>
<sequence length="104" mass="11982">MPRRQVHDLDNLKQLIEDQEAQGIRFQFLGWAIRLPDGEFAYGAHTQYGITTRKLVITQDQAEARRLAKKNRGELVEYWTTPKVTLAIARKGSEAVWWDAKVTA</sequence>
<name>A0ABQ6CQ28_9HYPH</name>
<dbReference type="EMBL" id="BSPC01000054">
    <property type="protein sequence ID" value="GLS21844.1"/>
    <property type="molecule type" value="Genomic_DNA"/>
</dbReference>
<evidence type="ECO:0000313" key="2">
    <source>
        <dbReference type="Proteomes" id="UP001156882"/>
    </source>
</evidence>
<proteinExistence type="predicted"/>
<comment type="caution">
    <text evidence="1">The sequence shown here is derived from an EMBL/GenBank/DDBJ whole genome shotgun (WGS) entry which is preliminary data.</text>
</comment>
<reference evidence="2" key="1">
    <citation type="journal article" date="2019" name="Int. J. Syst. Evol. Microbiol.">
        <title>The Global Catalogue of Microorganisms (GCM) 10K type strain sequencing project: providing services to taxonomists for standard genome sequencing and annotation.</title>
        <authorList>
            <consortium name="The Broad Institute Genomics Platform"/>
            <consortium name="The Broad Institute Genome Sequencing Center for Infectious Disease"/>
            <person name="Wu L."/>
            <person name="Ma J."/>
        </authorList>
    </citation>
    <scope>NUCLEOTIDE SEQUENCE [LARGE SCALE GENOMIC DNA]</scope>
    <source>
        <strain evidence="2">NBRC 101365</strain>
    </source>
</reference>
<organism evidence="1 2">
    <name type="scientific">Labrys miyagiensis</name>
    <dbReference type="NCBI Taxonomy" id="346912"/>
    <lineage>
        <taxon>Bacteria</taxon>
        <taxon>Pseudomonadati</taxon>
        <taxon>Pseudomonadota</taxon>
        <taxon>Alphaproteobacteria</taxon>
        <taxon>Hyphomicrobiales</taxon>
        <taxon>Xanthobacteraceae</taxon>
        <taxon>Labrys</taxon>
    </lineage>
</organism>
<protein>
    <submittedName>
        <fullName evidence="1">Uncharacterized protein</fullName>
    </submittedName>
</protein>